<dbReference type="Pfam" id="PF12085">
    <property type="entry name" value="DUF3562"/>
    <property type="match status" value="1"/>
</dbReference>
<dbReference type="AlphaFoldDB" id="A0A4Y9ST53"/>
<dbReference type="InterPro" id="IPR021945">
    <property type="entry name" value="DUF3562"/>
</dbReference>
<name>A0A4Y9ST53_9BURK</name>
<comment type="caution">
    <text evidence="1">The sequence shown here is derived from an EMBL/GenBank/DDBJ whole genome shotgun (WGS) entry which is preliminary data.</text>
</comment>
<dbReference type="Proteomes" id="UP000297258">
    <property type="component" value="Unassembled WGS sequence"/>
</dbReference>
<protein>
    <submittedName>
        <fullName evidence="1">DUF3562 domain-containing protein</fullName>
    </submittedName>
</protein>
<organism evidence="1 2">
    <name type="scientific">Massilia horti</name>
    <dbReference type="NCBI Taxonomy" id="2562153"/>
    <lineage>
        <taxon>Bacteria</taxon>
        <taxon>Pseudomonadati</taxon>
        <taxon>Pseudomonadota</taxon>
        <taxon>Betaproteobacteria</taxon>
        <taxon>Burkholderiales</taxon>
        <taxon>Oxalobacteraceae</taxon>
        <taxon>Telluria group</taxon>
        <taxon>Massilia</taxon>
    </lineage>
</organism>
<dbReference type="OrthoDB" id="8926668at2"/>
<dbReference type="EMBL" id="SPUM01000144">
    <property type="protein sequence ID" value="TFW27936.1"/>
    <property type="molecule type" value="Genomic_DNA"/>
</dbReference>
<evidence type="ECO:0000313" key="2">
    <source>
        <dbReference type="Proteomes" id="UP000297258"/>
    </source>
</evidence>
<proteinExistence type="predicted"/>
<evidence type="ECO:0000313" key="1">
    <source>
        <dbReference type="EMBL" id="TFW27936.1"/>
    </source>
</evidence>
<keyword evidence="2" id="KW-1185">Reference proteome</keyword>
<sequence>MSLILEQFPYAVSCMRGLEQSAALQGPLTPAATLDAHISEILDLAAQLHHPPEHVAMLYCAELTRLARMAVVADYLPVLTAKRVRSLLRSGHGG</sequence>
<gene>
    <name evidence="1" type="ORF">E4O92_22485</name>
</gene>
<reference evidence="1 2" key="1">
    <citation type="submission" date="2019-03" db="EMBL/GenBank/DDBJ databases">
        <title>Draft genome of Massilia hortus sp. nov., a novel bacterial species of the Oxalobacteraceae family.</title>
        <authorList>
            <person name="Peta V."/>
            <person name="Raths R."/>
            <person name="Bucking H."/>
        </authorList>
    </citation>
    <scope>NUCLEOTIDE SEQUENCE [LARGE SCALE GENOMIC DNA]</scope>
    <source>
        <strain evidence="1 2">ONC3</strain>
    </source>
</reference>
<accession>A0A4Y9ST53</accession>